<dbReference type="PANTHER" id="PTHR30547:SF5">
    <property type="entry name" value="NUCLEASE YHCG-RELATED"/>
    <property type="match status" value="1"/>
</dbReference>
<dbReference type="Pfam" id="PF06250">
    <property type="entry name" value="YhcG_C"/>
    <property type="match status" value="1"/>
</dbReference>
<proteinExistence type="predicted"/>
<dbReference type="RefSeq" id="WP_151419563.1">
    <property type="nucleotide sequence ID" value="NZ_VMRG01000001.1"/>
</dbReference>
<name>A0A5M8IF77_CHLPH</name>
<dbReference type="Proteomes" id="UP000327458">
    <property type="component" value="Unassembled WGS sequence"/>
</dbReference>
<dbReference type="GO" id="GO:0003676">
    <property type="term" value="F:nucleic acid binding"/>
    <property type="evidence" value="ECO:0007669"/>
    <property type="project" value="InterPro"/>
</dbReference>
<dbReference type="InterPro" id="IPR009362">
    <property type="entry name" value="YhcG_C"/>
</dbReference>
<dbReference type="InterPro" id="IPR041527">
    <property type="entry name" value="YhcG_N"/>
</dbReference>
<feature type="compositionally biased region" description="Polar residues" evidence="1">
    <location>
        <begin position="413"/>
        <end position="425"/>
    </location>
</feature>
<evidence type="ECO:0000313" key="5">
    <source>
        <dbReference type="Proteomes" id="UP000327458"/>
    </source>
</evidence>
<comment type="caution">
    <text evidence="4">The sequence shown here is derived from an EMBL/GenBank/DDBJ whole genome shotgun (WGS) entry which is preliminary data.</text>
</comment>
<dbReference type="InterPro" id="IPR053148">
    <property type="entry name" value="PD-DEXK-like_domain"/>
</dbReference>
<evidence type="ECO:0000313" key="4">
    <source>
        <dbReference type="EMBL" id="KAA6232944.1"/>
    </source>
</evidence>
<dbReference type="EMBL" id="VMRG01000001">
    <property type="protein sequence ID" value="KAA6232944.1"/>
    <property type="molecule type" value="Genomic_DNA"/>
</dbReference>
<evidence type="ECO:0000256" key="1">
    <source>
        <dbReference type="SAM" id="MobiDB-lite"/>
    </source>
</evidence>
<dbReference type="AlphaFoldDB" id="A0A5M8IF77"/>
<feature type="domain" description="YhcG N-terminal" evidence="3">
    <location>
        <begin position="27"/>
        <end position="198"/>
    </location>
</feature>
<accession>A0A5M8IF77</accession>
<reference evidence="4 5" key="1">
    <citation type="submission" date="2019-07" db="EMBL/GenBank/DDBJ databases">
        <title>Draft genome Sequence of Chlorobium phaeovibrioides sp. strain PhvTcv-s14, from the Phylum Chlorobi.</title>
        <authorList>
            <person name="Babenko V."/>
            <person name="Boldyreva D."/>
            <person name="Kanygina A."/>
            <person name="Selezneva O."/>
            <person name="Akopiyan T."/>
            <person name="Lunina O."/>
        </authorList>
    </citation>
    <scope>NUCLEOTIDE SEQUENCE [LARGE SCALE GENOMIC DNA]</scope>
    <source>
        <strain evidence="4 5">GrTcv12</strain>
    </source>
</reference>
<feature type="domain" description="YhcG PDDEXK nuclease" evidence="2">
    <location>
        <begin position="225"/>
        <end position="374"/>
    </location>
</feature>
<dbReference type="PANTHER" id="PTHR30547">
    <property type="entry name" value="UNCHARACTERIZED PROTEIN YHCG-RELATED"/>
    <property type="match status" value="1"/>
</dbReference>
<evidence type="ECO:0000259" key="2">
    <source>
        <dbReference type="Pfam" id="PF06250"/>
    </source>
</evidence>
<protein>
    <submittedName>
        <fullName evidence="4">DUF1016 domain-containing protein</fullName>
    </submittedName>
</protein>
<gene>
    <name evidence="4" type="ORF">FP507_07705</name>
</gene>
<evidence type="ECO:0000259" key="3">
    <source>
        <dbReference type="Pfam" id="PF17761"/>
    </source>
</evidence>
<dbReference type="Pfam" id="PF17761">
    <property type="entry name" value="DUF1016_N"/>
    <property type="match status" value="1"/>
</dbReference>
<dbReference type="InterPro" id="IPR011856">
    <property type="entry name" value="tRNA_endonuc-like_dom_sf"/>
</dbReference>
<dbReference type="Gene3D" id="3.40.1350.10">
    <property type="match status" value="1"/>
</dbReference>
<organism evidence="4 5">
    <name type="scientific">Chlorobium phaeovibrioides</name>
    <dbReference type="NCBI Taxonomy" id="1094"/>
    <lineage>
        <taxon>Bacteria</taxon>
        <taxon>Pseudomonadati</taxon>
        <taxon>Chlorobiota</taxon>
        <taxon>Chlorobiia</taxon>
        <taxon>Chlorobiales</taxon>
        <taxon>Chlorobiaceae</taxon>
        <taxon>Chlorobium/Pelodictyon group</taxon>
        <taxon>Chlorobium</taxon>
    </lineage>
</organism>
<sequence>MKLKPDNNLSAVPQITPPSSGDLFARVASILEQARGNVVRSVNSNMVLAYWLIGREIVQELQGGEGRAEYGKQILENLSDRLTVQYGKGFSAPSLWNFRQFYRVYADRIEILSPSGRELDEASKLSPSGRELMSSEKGQPFGNELLIGFSPVLSWSHYRALMRVQDGEARAFYELEAIECGWSKTQLERQIQSAYYQRIIANRGKAGLISTDREQLPGESVPAETILKSPYVLEFLGLPDSRNLHENALEQAIIDNLQSFLLELGKGFSFVARQKHIRFDDDDFYVDLVFYNFMLKCFLLIDLKIGKLTHRDVGQMDGYVRLFEDRFKVQGDSPTIGLILCSDKGEAVAKYSVLSEGRQIFASKYLQYLPSEQELMLEIEKERKLIEATLDETTGNLPVADSDEEIQDINLRQPASSPDANKTDT</sequence>
<feature type="region of interest" description="Disordered" evidence="1">
    <location>
        <begin position="395"/>
        <end position="425"/>
    </location>
</feature>